<reference evidence="1 2" key="1">
    <citation type="journal article" date="2019" name="Nat. Med.">
        <title>A library of human gut bacterial isolates paired with longitudinal multiomics data enables mechanistic microbiome research.</title>
        <authorList>
            <person name="Poyet M."/>
            <person name="Groussin M."/>
            <person name="Gibbons S.M."/>
            <person name="Avila-Pacheco J."/>
            <person name="Jiang X."/>
            <person name="Kearney S.M."/>
            <person name="Perrotta A.R."/>
            <person name="Berdy B."/>
            <person name="Zhao S."/>
            <person name="Lieberman T.D."/>
            <person name="Swanson P.K."/>
            <person name="Smith M."/>
            <person name="Roesemann S."/>
            <person name="Alexander J.E."/>
            <person name="Rich S.A."/>
            <person name="Livny J."/>
            <person name="Vlamakis H."/>
            <person name="Clish C."/>
            <person name="Bullock K."/>
            <person name="Deik A."/>
            <person name="Scott J."/>
            <person name="Pierce K.A."/>
            <person name="Xavier R.J."/>
            <person name="Alm E.J."/>
        </authorList>
    </citation>
    <scope>NUCLEOTIDE SEQUENCE [LARGE SCALE GENOMIC DNA]</scope>
    <source>
        <strain evidence="1 2">BIOML-A266</strain>
    </source>
</reference>
<comment type="caution">
    <text evidence="1">The sequence shown here is derived from an EMBL/GenBank/DDBJ whole genome shotgun (WGS) entry which is preliminary data.</text>
</comment>
<evidence type="ECO:0000313" key="2">
    <source>
        <dbReference type="Proteomes" id="UP000322940"/>
    </source>
</evidence>
<name>A0A5B3H9D4_9BACT</name>
<dbReference type="RefSeq" id="WP_130064489.1">
    <property type="nucleotide sequence ID" value="NZ_RCXC01000001.1"/>
</dbReference>
<evidence type="ECO:0000313" key="1">
    <source>
        <dbReference type="EMBL" id="KAA2381249.1"/>
    </source>
</evidence>
<accession>A0A5B3H9D4</accession>
<sequence length="260" mass="30273">MLIVKQDKTRKEEEGQIFVELTIYRDVRNIADCNRLGYWCDKAHLSHFIMECAKCFTQDELKNILKMNGNNIYIEKNNLLDAYKKGNADNKKMLENLFGKEMFRPKNIMERIKTFDDAFKELGEHHPLVKEYHKRHLFLEDDSDISSDLVAYLKLRIITAALNEGWTPQFTEDEYRYFPWFWLYTKEEIAKMDKEERKKVVLFGGNASYGSYAGFAYASSSRAPSSANANIGSRLCFKSSALAKYAGEQFAEIYFAFVGK</sequence>
<protein>
    <submittedName>
        <fullName evidence="1">Uncharacterized protein</fullName>
    </submittedName>
</protein>
<gene>
    <name evidence="1" type="ORF">F2Y10_01845</name>
</gene>
<dbReference type="AlphaFoldDB" id="A0A5B3H9D4"/>
<proteinExistence type="predicted"/>
<dbReference type="Proteomes" id="UP000322940">
    <property type="component" value="Unassembled WGS sequence"/>
</dbReference>
<dbReference type="EMBL" id="VVXH01000001">
    <property type="protein sequence ID" value="KAA2381249.1"/>
    <property type="molecule type" value="Genomic_DNA"/>
</dbReference>
<organism evidence="1 2">
    <name type="scientific">Alistipes onderdonkii</name>
    <dbReference type="NCBI Taxonomy" id="328813"/>
    <lineage>
        <taxon>Bacteria</taxon>
        <taxon>Pseudomonadati</taxon>
        <taxon>Bacteroidota</taxon>
        <taxon>Bacteroidia</taxon>
        <taxon>Bacteroidales</taxon>
        <taxon>Rikenellaceae</taxon>
        <taxon>Alistipes</taxon>
    </lineage>
</organism>